<evidence type="ECO:0000313" key="9">
    <source>
        <dbReference type="Proteomes" id="UP000816034"/>
    </source>
</evidence>
<name>A0AA88GUM5_NAELO</name>
<dbReference type="SMART" id="SM00275">
    <property type="entry name" value="G_alpha"/>
    <property type="match status" value="1"/>
</dbReference>
<keyword evidence="3 5" id="KW-0342">GTP-binding</keyword>
<gene>
    <name evidence="8" type="ORF">C9374_014625</name>
</gene>
<evidence type="ECO:0000256" key="1">
    <source>
        <dbReference type="ARBA" id="ARBA00022723"/>
    </source>
</evidence>
<evidence type="ECO:0000256" key="3">
    <source>
        <dbReference type="ARBA" id="ARBA00023134"/>
    </source>
</evidence>
<dbReference type="Proteomes" id="UP000816034">
    <property type="component" value="Unassembled WGS sequence"/>
</dbReference>
<accession>A0AA88GUM5</accession>
<dbReference type="GO" id="GO:0005834">
    <property type="term" value="C:heterotrimeric G-protein complex"/>
    <property type="evidence" value="ECO:0007669"/>
    <property type="project" value="TreeGrafter"/>
</dbReference>
<evidence type="ECO:0000256" key="2">
    <source>
        <dbReference type="ARBA" id="ARBA00022741"/>
    </source>
</evidence>
<dbReference type="GO" id="GO:0001664">
    <property type="term" value="F:G protein-coupled receptor binding"/>
    <property type="evidence" value="ECO:0007669"/>
    <property type="project" value="TreeGrafter"/>
</dbReference>
<keyword evidence="9" id="KW-1185">Reference proteome</keyword>
<dbReference type="PROSITE" id="PS51882">
    <property type="entry name" value="G_ALPHA"/>
    <property type="match status" value="1"/>
</dbReference>
<feature type="compositionally biased region" description="Polar residues" evidence="7">
    <location>
        <begin position="36"/>
        <end position="61"/>
    </location>
</feature>
<dbReference type="PANTHER" id="PTHR10218">
    <property type="entry name" value="GTP-BINDING PROTEIN ALPHA SUBUNIT"/>
    <property type="match status" value="1"/>
</dbReference>
<feature type="binding site" evidence="5">
    <location>
        <begin position="317"/>
        <end position="321"/>
    </location>
    <ligand>
        <name>GTP</name>
        <dbReference type="ChEBI" id="CHEBI:37565"/>
    </ligand>
</feature>
<dbReference type="InterPro" id="IPR011025">
    <property type="entry name" value="GproteinA_insert"/>
</dbReference>
<evidence type="ECO:0000256" key="5">
    <source>
        <dbReference type="PIRSR" id="PIRSR601019-1"/>
    </source>
</evidence>
<keyword evidence="6" id="KW-0460">Magnesium</keyword>
<dbReference type="GO" id="GO:0046872">
    <property type="term" value="F:metal ion binding"/>
    <property type="evidence" value="ECO:0007669"/>
    <property type="project" value="UniProtKB-KW"/>
</dbReference>
<dbReference type="GO" id="GO:0003924">
    <property type="term" value="F:GTPase activity"/>
    <property type="evidence" value="ECO:0007669"/>
    <property type="project" value="InterPro"/>
</dbReference>
<feature type="compositionally biased region" description="Low complexity" evidence="7">
    <location>
        <begin position="8"/>
        <end position="23"/>
    </location>
</feature>
<dbReference type="AlphaFoldDB" id="A0AA88GUM5"/>
<dbReference type="PANTHER" id="PTHR10218:SF302">
    <property type="entry name" value="GUANINE NUCLEOTIDE-BINDING PROTEIN ALPHA-5 SUBUNIT"/>
    <property type="match status" value="1"/>
</dbReference>
<dbReference type="Pfam" id="PF00503">
    <property type="entry name" value="G-alpha"/>
    <property type="match status" value="1"/>
</dbReference>
<dbReference type="GO" id="GO:0007188">
    <property type="term" value="P:adenylate cyclase-modulating G protein-coupled receptor signaling pathway"/>
    <property type="evidence" value="ECO:0007669"/>
    <property type="project" value="TreeGrafter"/>
</dbReference>
<feature type="binding site" evidence="6">
    <location>
        <position position="152"/>
    </location>
    <ligand>
        <name>Mg(2+)</name>
        <dbReference type="ChEBI" id="CHEBI:18420"/>
    </ligand>
</feature>
<evidence type="ECO:0000256" key="4">
    <source>
        <dbReference type="ARBA" id="ARBA00023224"/>
    </source>
</evidence>
<feature type="binding site" evidence="5">
    <location>
        <begin position="290"/>
        <end position="296"/>
    </location>
    <ligand>
        <name>GTP</name>
        <dbReference type="ChEBI" id="CHEBI:37565"/>
    </ligand>
</feature>
<dbReference type="EMBL" id="PYSW02000008">
    <property type="protein sequence ID" value="KAG2389225.1"/>
    <property type="molecule type" value="Genomic_DNA"/>
</dbReference>
<feature type="binding site" evidence="6">
    <location>
        <position position="296"/>
    </location>
    <ligand>
        <name>Mg(2+)</name>
        <dbReference type="ChEBI" id="CHEBI:18420"/>
    </ligand>
</feature>
<dbReference type="Gene3D" id="1.10.400.10">
    <property type="entry name" value="GI Alpha 1, domain 2-like"/>
    <property type="match status" value="1"/>
</dbReference>
<evidence type="ECO:0000256" key="7">
    <source>
        <dbReference type="SAM" id="MobiDB-lite"/>
    </source>
</evidence>
<feature type="region of interest" description="Disordered" evidence="7">
    <location>
        <begin position="1"/>
        <end position="61"/>
    </location>
</feature>
<dbReference type="GeneID" id="68107078"/>
<organism evidence="8 9">
    <name type="scientific">Naegleria lovaniensis</name>
    <name type="common">Amoeba</name>
    <dbReference type="NCBI Taxonomy" id="51637"/>
    <lineage>
        <taxon>Eukaryota</taxon>
        <taxon>Discoba</taxon>
        <taxon>Heterolobosea</taxon>
        <taxon>Tetramitia</taxon>
        <taxon>Eutetramitia</taxon>
        <taxon>Vahlkampfiidae</taxon>
        <taxon>Naegleria</taxon>
    </lineage>
</organism>
<dbReference type="GO" id="GO:0031683">
    <property type="term" value="F:G-protein beta/gamma-subunit complex binding"/>
    <property type="evidence" value="ECO:0007669"/>
    <property type="project" value="InterPro"/>
</dbReference>
<reference evidence="8 9" key="1">
    <citation type="journal article" date="2018" name="BMC Genomics">
        <title>The genome of Naegleria lovaniensis, the basis for a comparative approach to unravel pathogenicity factors of the human pathogenic amoeba N. fowleri.</title>
        <authorList>
            <person name="Liechti N."/>
            <person name="Schurch N."/>
            <person name="Bruggmann R."/>
            <person name="Wittwer M."/>
        </authorList>
    </citation>
    <scope>NUCLEOTIDE SEQUENCE [LARGE SCALE GENOMIC DNA]</scope>
    <source>
        <strain evidence="8 9">ATCC 30569</strain>
    </source>
</reference>
<protein>
    <submittedName>
        <fullName evidence="8">Uncharacterized protein</fullName>
    </submittedName>
</protein>
<evidence type="ECO:0000313" key="8">
    <source>
        <dbReference type="EMBL" id="KAG2389225.1"/>
    </source>
</evidence>
<dbReference type="PRINTS" id="PR00318">
    <property type="entry name" value="GPROTEINA"/>
</dbReference>
<keyword evidence="1 6" id="KW-0479">Metal-binding</keyword>
<dbReference type="GO" id="GO:0005737">
    <property type="term" value="C:cytoplasm"/>
    <property type="evidence" value="ECO:0007669"/>
    <property type="project" value="TreeGrafter"/>
</dbReference>
<keyword evidence="2 5" id="KW-0547">Nucleotide-binding</keyword>
<comment type="caution">
    <text evidence="8">The sequence shown here is derived from an EMBL/GenBank/DDBJ whole genome shotgun (WGS) entry which is preliminary data.</text>
</comment>
<dbReference type="InterPro" id="IPR001019">
    <property type="entry name" value="Gprotein_alpha_su"/>
</dbReference>
<evidence type="ECO:0000256" key="6">
    <source>
        <dbReference type="PIRSR" id="PIRSR601019-2"/>
    </source>
</evidence>
<keyword evidence="4" id="KW-0807">Transducer</keyword>
<dbReference type="GO" id="GO:0005525">
    <property type="term" value="F:GTP binding"/>
    <property type="evidence" value="ECO:0007669"/>
    <property type="project" value="UniProtKB-KW"/>
</dbReference>
<dbReference type="InterPro" id="IPR027417">
    <property type="entry name" value="P-loop_NTPase"/>
</dbReference>
<proteinExistence type="predicted"/>
<dbReference type="Gene3D" id="3.40.50.300">
    <property type="entry name" value="P-loop containing nucleotide triphosphate hydrolases"/>
    <property type="match status" value="1"/>
</dbReference>
<sequence>MGNKLQIDSPSSSDASSPLHSSHTGIDPEKRRSANAAITTSQMTSKDPSSPTKTKISAFPSSDQTMYLTSASLIAMNPSSPLGMRRLSKKTNTHGSLPPQSSPPLFLGDAIFDTGKYHELTEEGTSVTEFSSETDQKKMNIILLGCGGSAKTTIFKQLKLLGRRRNELLQSFWQEGIIAPCFDTLISIFNRKNLYYPNAEYKCAESEETEQAVFDMFDSKGILNVTHSSNGKLIQQIVDMWNHEPILKKVYTEMLLDNQVESVAVEDINYYFSRAIKVHKGDKATDKDLLISQRKTTGVTHVEFRFGGGNTVANVWDCGGQKNERKKWPKMLREAEKLGGKIFFVFCVALSEYNQLCYEDDTTNRTAESLSIFENIVNSPQYNAHPFFLVFTKKDIFKQKLRYTNLSVCFSDCPEDLKQDEDTSNIKRDLIQNWTGFLEDRRSVSDDIYERALDFMKEKFLAKVQDPVRRKNIDKHIKVINAMDAEDIKRELVDCLFEQTMMEFTYQDDMVHFI</sequence>
<dbReference type="SUPFAM" id="SSF52540">
    <property type="entry name" value="P-loop containing nucleoside triphosphate hydrolases"/>
    <property type="match status" value="1"/>
</dbReference>
<dbReference type="RefSeq" id="XP_044553217.1">
    <property type="nucleotide sequence ID" value="XM_044690633.1"/>
</dbReference>